<comment type="cofactor">
    <cofactor evidence="1">
        <name>pantetheine 4'-phosphate</name>
        <dbReference type="ChEBI" id="CHEBI:47942"/>
    </cofactor>
</comment>
<dbReference type="InterPro" id="IPR023213">
    <property type="entry name" value="CAT-like_dom_sf"/>
</dbReference>
<dbReference type="InterPro" id="IPR042099">
    <property type="entry name" value="ANL_N_sf"/>
</dbReference>
<dbReference type="SUPFAM" id="SSF47336">
    <property type="entry name" value="ACP-like"/>
    <property type="match status" value="2"/>
</dbReference>
<dbReference type="FunFam" id="2.30.38.10:FF:000001">
    <property type="entry name" value="Non-ribosomal peptide synthetase PvdI"/>
    <property type="match status" value="1"/>
</dbReference>
<sequence length="2680" mass="289085">MATADNSDSANVVGENITEFLPLTAAQRGMWFADTLSPDYSVNIAQYVDIRHEPGGFDIDLLERCCVEVGQALESPYVRLAEIDGFPVQFVDLEFDQHVDVIDFRAESDPVRAAMAWMQAEYRRPVDLMTDQLIVIAILRVAEDRTFWYNRAHHIIIDGYAALSIMRRTVDRYNAVRRGLEPTDRTPATMAEIVAYEDAYQASGRRETDREHWLSRVSDLPERVTLAHGAGTAPLSFDNVVAGGDLPVAQQRRLESLAVEFNSSLAVLMSAAFGAFLSRMTDSDDIVMTLPVTGRTTAKIKASGGMVSNVLPIRLRDVSGSTGRELVAAAQLELTGALRHQRYRSDDIRRDAGFEANSVSFGPTINMVFFDDQLAIDGTSMDYRILTSGILEDLLINLYQSSPDAPLVVDLHGNPYLYSEAEIASHHRRFLAFVEQLFDNVDAPIESMPILLPGEAAELGHFEHGPRTDWTPAQAGGNTLLDLFAERMAERPDAVAIVADDAELTYREFDTRCRELAATLVESGVRPGDKVAVLIERGVDQVVAVYATLMAGAAYVPMDVDQPEDRRRLILDTANPAVVIDREFLADAGDPDVTGSSRRLPIDEGIVRPGSAAYVIFTSGSTGVPKGVQVSHGAVVNRLAWMQDHYRIDGSDAVLYKTPITFDVSVWELFWPLQIGARMVVARAGGHRDPAYLRDVIVERGVTTLHFVPSMLDVFVEAAGTGEPAIPSTVRRVFTSGEALPSNLATQVVEHSDAELVNLYGPTEAAVDVTEYRVAGREVHMPIGRPVANTDTYVLDSRLRRVPVGVVGELYLAGAQLADGYLGRGGLTAERFVANPFETGTRMYRTGDLVRWNATGLLEYLGRTDFQVKIRGQRVELGEIESVLLAEGSVSAAVAIVRTETGGPAVVAYVKARDTAIPAEVIVDRQMRAARNGLPGHMVPSAVVVLDTFPVNASGKLDRRALPAPASTATVERIYVAPDSEIEEKVAEIVADVLGAERIGMRDNIFALGADSLVAARLASRLRKQYSRAVALSDIFNSNDVGELAAAIADAAVVDARPPLRRGTRPEVIPVSYAQSRLWFINRMDPSSGTYNMPGAVRMRGDVDVDALRAAVRDVVIRHEPLRTRFPSVDGEPIQEIVDVEDVEDQVRLSVHTTTEADLVGAVASQAAAGFDLVTQVPFRANLFETPSDGHVLLVVLHHIVGDGASLRPLIVDLLVAYGARVNGLAPAWEPLPVQYADFAVWQRSTLGSPDDENARMARELAYWSEELAGQPELLALPTDRPRPQIPTGRGGYVDAEISPEQFAKIRSLAGRFGVTTFTVLHVALAAVLGRLGDTDDVSIGTAVAGRDEPELADLVGMFVNTVVLRLNIRPGDSVAELLDRAHRSRTGALEYSQVPFEMVVDEVSPSRSRAHSPLFQVGFTFQRDSSAVLAQTGEFEVLDIRIPSAKYDLSVTATEFAGDGSERVSLEFSYATDLFNRSTVESTAEALIMLLDRMTSAPTEAIGRFDIVPAADVQQLTAEPAGRSPVVFADLLATCSPGSATPVLVAGEKITPDVFDARTNQLARELISRGIGPGDVVAISARRSARSVLCTIAVIRSGAAFVTIDPMHPAERRSAMVTDSGARVGLATADAGVDAIDSGAEWIIVDDSETELRLAGHPIAPIAAGELVRPTRVDEMAYLIYTSGSTGTPKAAAVSHRGLANMMANQREMLRLDETSRVLHVASPSFDASVFELTMAFGSAGQLVVADPDTYAGDPLERLIAESGVTHAVMTPSALATLDPAAVPSLMTVLSAGEACPPELMRRWVSAGRRFFNLYGPTETTIWATADGPFSPADDMTIGTAVPGVGALVLDRGLRPTPAGVVGELYLVGDQLAIGYLGRPGLTAERFVANPYSNGIRMYRTGDRAVRRADGRLVYHGRDDFQLKVRGLRIELGEVDNALMSHPDVANAVSLGVPGPAGEDVLVAYVTAAEGRSPMPESLTEHVAQLLPRYMVPHTIVVVDSFELTNVGKIDRTKLPPVDFSASKDFVPPRTQLEAIVAEVFAQVLGVERVSVHDGFFEMGGNSLSATKVSARLSAALDRQVPVKAIFESADVARLAEYITNSLSGHSAVPLIARQRAEMVPVSAVQRGMWLLSRADPKSPAYNVALALELRGRLDVDALRAAVDDLLRRHESLRTSYPMINGEPMQIISPPDEVAGLDVTPVPVSGSVAEAIAAVTGRGFDITTAPPVRLALLRVDEDEHVIVFVVHHISADGASMAPLARDLMMAYAARHDGLAPTWAPLPVQYADFTLWQAERLATTDDDGATEARRQLDYWVDRLAGVPETIDLPTDRPRPKTPSYVGDQVEFEIPEDLARSLESVARANNTTMFMVTHAAYAVLLSRLSGRNDLVIGTPYAGRGEQALDEVVGMFVNSLALRTRIDHGEKFSDLLSRVRRDDLADMANTDVAFDTIVANVLNSTTTSHNPLFQVMFAFQNIDFPSLELDDVVVSPVAEGIIPAKVDLQLNLYPNDPAGANLNGGSGAMKAQLVFATDLFDKSTVETIVQRYLLILEAIAADAECIVGDIVIFTVDEQAESVDSVPADIRLPDLVSAANDADPEAIAVTHGGATVHFGQLSEMVRAMAAALPGSDADATLTMALMSVVPALATDGPGALDEVLSELRTNAARIIDLSTAAEGNNRT</sequence>
<dbReference type="SUPFAM" id="SSF52777">
    <property type="entry name" value="CoA-dependent acyltransferases"/>
    <property type="match status" value="6"/>
</dbReference>
<keyword evidence="3" id="KW-0597">Phosphoprotein</keyword>
<dbReference type="InterPro" id="IPR020806">
    <property type="entry name" value="PKS_PP-bd"/>
</dbReference>
<dbReference type="Gene3D" id="2.30.38.10">
    <property type="entry name" value="Luciferase, Domain 3"/>
    <property type="match status" value="1"/>
</dbReference>
<dbReference type="GO" id="GO:0043041">
    <property type="term" value="P:amino acid activation for nonribosomal peptide biosynthetic process"/>
    <property type="evidence" value="ECO:0007669"/>
    <property type="project" value="TreeGrafter"/>
</dbReference>
<dbReference type="CDD" id="cd19540">
    <property type="entry name" value="LCL_NRPS-like"/>
    <property type="match status" value="2"/>
</dbReference>
<feature type="domain" description="Carrier" evidence="4">
    <location>
        <begin position="977"/>
        <end position="1052"/>
    </location>
</feature>
<protein>
    <submittedName>
        <fullName evidence="5">Amino acid adenylation domain-containing protein</fullName>
    </submittedName>
</protein>
<dbReference type="PANTHER" id="PTHR45527">
    <property type="entry name" value="NONRIBOSOMAL PEPTIDE SYNTHETASE"/>
    <property type="match status" value="1"/>
</dbReference>
<dbReference type="RefSeq" id="WP_074854107.1">
    <property type="nucleotide sequence ID" value="NZ_FNLM01000036.1"/>
</dbReference>
<dbReference type="Pfam" id="PF00550">
    <property type="entry name" value="PP-binding"/>
    <property type="match status" value="2"/>
</dbReference>
<name>A0A1H2LSR6_9ACTN</name>
<evidence type="ECO:0000256" key="1">
    <source>
        <dbReference type="ARBA" id="ARBA00001957"/>
    </source>
</evidence>
<dbReference type="CDD" id="cd17646">
    <property type="entry name" value="A_NRPS_AB3403-like"/>
    <property type="match status" value="1"/>
</dbReference>
<dbReference type="EMBL" id="FNLM01000036">
    <property type="protein sequence ID" value="SDU83902.1"/>
    <property type="molecule type" value="Genomic_DNA"/>
</dbReference>
<dbReference type="Pfam" id="PF00668">
    <property type="entry name" value="Condensation"/>
    <property type="match status" value="3"/>
</dbReference>
<organism evidence="5 6">
    <name type="scientific">Gordonia westfalica</name>
    <dbReference type="NCBI Taxonomy" id="158898"/>
    <lineage>
        <taxon>Bacteria</taxon>
        <taxon>Bacillati</taxon>
        <taxon>Actinomycetota</taxon>
        <taxon>Actinomycetes</taxon>
        <taxon>Mycobacteriales</taxon>
        <taxon>Gordoniaceae</taxon>
        <taxon>Gordonia</taxon>
    </lineage>
</organism>
<dbReference type="GO" id="GO:0044550">
    <property type="term" value="P:secondary metabolite biosynthetic process"/>
    <property type="evidence" value="ECO:0007669"/>
    <property type="project" value="TreeGrafter"/>
</dbReference>
<dbReference type="GO" id="GO:0005737">
    <property type="term" value="C:cytoplasm"/>
    <property type="evidence" value="ECO:0007669"/>
    <property type="project" value="TreeGrafter"/>
</dbReference>
<dbReference type="Gene3D" id="3.30.559.10">
    <property type="entry name" value="Chloramphenicol acetyltransferase-like domain"/>
    <property type="match status" value="3"/>
</dbReference>
<dbReference type="InterPro" id="IPR001242">
    <property type="entry name" value="Condensation_dom"/>
</dbReference>
<dbReference type="Pfam" id="PF00501">
    <property type="entry name" value="AMP-binding"/>
    <property type="match status" value="2"/>
</dbReference>
<reference evidence="5 6" key="1">
    <citation type="submission" date="2016-10" db="EMBL/GenBank/DDBJ databases">
        <authorList>
            <person name="de Groot N.N."/>
        </authorList>
    </citation>
    <scope>NUCLEOTIDE SEQUENCE [LARGE SCALE GENOMIC DNA]</scope>
    <source>
        <strain evidence="5 6">DSM 44215</strain>
    </source>
</reference>
<dbReference type="Pfam" id="PF13193">
    <property type="entry name" value="AMP-binding_C"/>
    <property type="match status" value="2"/>
</dbReference>
<dbReference type="InterPro" id="IPR000873">
    <property type="entry name" value="AMP-dep_synth/lig_dom"/>
</dbReference>
<dbReference type="NCBIfam" id="TIGR01733">
    <property type="entry name" value="AA-adenyl-dom"/>
    <property type="match status" value="2"/>
</dbReference>
<dbReference type="SUPFAM" id="SSF56801">
    <property type="entry name" value="Acetyl-CoA synthetase-like"/>
    <property type="match status" value="2"/>
</dbReference>
<dbReference type="GO" id="GO:0003824">
    <property type="term" value="F:catalytic activity"/>
    <property type="evidence" value="ECO:0007669"/>
    <property type="project" value="InterPro"/>
</dbReference>
<accession>A0A1H2LSR6</accession>
<dbReference type="Gene3D" id="3.40.50.12780">
    <property type="entry name" value="N-terminal domain of ligase-like"/>
    <property type="match status" value="1"/>
</dbReference>
<dbReference type="InterPro" id="IPR010071">
    <property type="entry name" value="AA_adenyl_dom"/>
</dbReference>
<dbReference type="OrthoDB" id="2472181at2"/>
<dbReference type="InterPro" id="IPR045851">
    <property type="entry name" value="AMP-bd_C_sf"/>
</dbReference>
<dbReference type="STRING" id="158898.SAMN04488548_136796"/>
<dbReference type="SMART" id="SM00823">
    <property type="entry name" value="PKS_PP"/>
    <property type="match status" value="2"/>
</dbReference>
<dbReference type="Gene3D" id="3.40.50.980">
    <property type="match status" value="2"/>
</dbReference>
<dbReference type="GO" id="GO:0031177">
    <property type="term" value="F:phosphopantetheine binding"/>
    <property type="evidence" value="ECO:0007669"/>
    <property type="project" value="InterPro"/>
</dbReference>
<gene>
    <name evidence="5" type="ORF">SAMN04488548_136796</name>
</gene>
<dbReference type="FunFam" id="3.40.50.12780:FF:000012">
    <property type="entry name" value="Non-ribosomal peptide synthetase"/>
    <property type="match status" value="1"/>
</dbReference>
<proteinExistence type="predicted"/>
<dbReference type="Gene3D" id="3.30.300.30">
    <property type="match status" value="2"/>
</dbReference>
<dbReference type="InterPro" id="IPR036736">
    <property type="entry name" value="ACP-like_sf"/>
</dbReference>
<evidence type="ECO:0000313" key="6">
    <source>
        <dbReference type="Proteomes" id="UP000183180"/>
    </source>
</evidence>
<dbReference type="UniPathway" id="UPA00011"/>
<dbReference type="PANTHER" id="PTHR45527:SF1">
    <property type="entry name" value="FATTY ACID SYNTHASE"/>
    <property type="match status" value="1"/>
</dbReference>
<evidence type="ECO:0000256" key="2">
    <source>
        <dbReference type="ARBA" id="ARBA00022450"/>
    </source>
</evidence>
<dbReference type="Proteomes" id="UP000183180">
    <property type="component" value="Unassembled WGS sequence"/>
</dbReference>
<dbReference type="GO" id="GO:0008610">
    <property type="term" value="P:lipid biosynthetic process"/>
    <property type="evidence" value="ECO:0007669"/>
    <property type="project" value="UniProtKB-ARBA"/>
</dbReference>
<keyword evidence="2" id="KW-0596">Phosphopantetheine</keyword>
<dbReference type="CDD" id="cd05930">
    <property type="entry name" value="A_NRPS"/>
    <property type="match status" value="1"/>
</dbReference>
<dbReference type="Gene3D" id="3.30.559.30">
    <property type="entry name" value="Nonribosomal peptide synthetase, condensation domain"/>
    <property type="match status" value="3"/>
</dbReference>
<dbReference type="PROSITE" id="PS50075">
    <property type="entry name" value="CARRIER"/>
    <property type="match status" value="2"/>
</dbReference>
<evidence type="ECO:0000259" key="4">
    <source>
        <dbReference type="PROSITE" id="PS50075"/>
    </source>
</evidence>
<dbReference type="InterPro" id="IPR006162">
    <property type="entry name" value="Ppantetheine_attach_site"/>
</dbReference>
<dbReference type="PROSITE" id="PS00455">
    <property type="entry name" value="AMP_BINDING"/>
    <property type="match status" value="2"/>
</dbReference>
<dbReference type="Gene3D" id="1.10.1200.10">
    <property type="entry name" value="ACP-like"/>
    <property type="match status" value="2"/>
</dbReference>
<dbReference type="InterPro" id="IPR025110">
    <property type="entry name" value="AMP-bd_C"/>
</dbReference>
<dbReference type="PROSITE" id="PS00012">
    <property type="entry name" value="PHOSPHOPANTETHEINE"/>
    <property type="match status" value="2"/>
</dbReference>
<evidence type="ECO:0000313" key="5">
    <source>
        <dbReference type="EMBL" id="SDU83902.1"/>
    </source>
</evidence>
<evidence type="ECO:0000256" key="3">
    <source>
        <dbReference type="ARBA" id="ARBA00022553"/>
    </source>
</evidence>
<dbReference type="InterPro" id="IPR009081">
    <property type="entry name" value="PP-bd_ACP"/>
</dbReference>
<feature type="domain" description="Carrier" evidence="4">
    <location>
        <begin position="2029"/>
        <end position="2104"/>
    </location>
</feature>
<dbReference type="InterPro" id="IPR020845">
    <property type="entry name" value="AMP-binding_CS"/>
</dbReference>